<proteinExistence type="predicted"/>
<evidence type="ECO:0000313" key="1">
    <source>
        <dbReference type="EMBL" id="CCG88106.1"/>
    </source>
</evidence>
<keyword evidence="2" id="KW-1185">Reference proteome</keyword>
<dbReference type="EMBL" id="CAHS01000016">
    <property type="protein sequence ID" value="CCG88106.1"/>
    <property type="molecule type" value="Genomic_DNA"/>
</dbReference>
<dbReference type="AlphaFoldDB" id="V5ZB19"/>
<gene>
    <name evidence="1" type="ORF">EPIR_2743</name>
</gene>
<comment type="caution">
    <text evidence="1">The sequence shown here is derived from an EMBL/GenBank/DDBJ whole genome shotgun (WGS) entry which is preliminary data.</text>
</comment>
<accession>V5ZB19</accession>
<organism evidence="1 2">
    <name type="scientific">Erwinia piriflorinigrans CFBP 5888</name>
    <dbReference type="NCBI Taxonomy" id="1161919"/>
    <lineage>
        <taxon>Bacteria</taxon>
        <taxon>Pseudomonadati</taxon>
        <taxon>Pseudomonadota</taxon>
        <taxon>Gammaproteobacteria</taxon>
        <taxon>Enterobacterales</taxon>
        <taxon>Erwiniaceae</taxon>
        <taxon>Erwinia</taxon>
    </lineage>
</organism>
<protein>
    <submittedName>
        <fullName evidence="1">Uncharacterized protein</fullName>
    </submittedName>
</protein>
<evidence type="ECO:0000313" key="2">
    <source>
        <dbReference type="Proteomes" id="UP000018217"/>
    </source>
</evidence>
<dbReference type="Proteomes" id="UP000018217">
    <property type="component" value="Unassembled WGS sequence"/>
</dbReference>
<sequence>MAGDEGALTKKWLSEKQDGLHAVGTIFTLCRSKKTILSVSRYREY</sequence>
<reference evidence="1 2" key="1">
    <citation type="journal article" date="2013" name="Syst. Appl. Microbiol.">
        <title>Phylogenetic position and virulence apparatus of the pear flower necrosis pathogen Erwinia piriflorinigrans CFBP 5888T as assessed by comparative genomics.</title>
        <authorList>
            <person name="Smits T.H."/>
            <person name="Rezzonico F."/>
            <person name="Lopez M.M."/>
            <person name="Blom J."/>
            <person name="Goesmann A."/>
            <person name="Frey J.E."/>
            <person name="Duffy B."/>
        </authorList>
    </citation>
    <scope>NUCLEOTIDE SEQUENCE [LARGE SCALE GENOMIC DNA]</scope>
    <source>
        <strain evidence="2">CFBP5888</strain>
    </source>
</reference>
<name>V5ZB19_9GAMM</name>